<comment type="caution">
    <text evidence="3">The sequence shown here is derived from an EMBL/GenBank/DDBJ whole genome shotgun (WGS) entry which is preliminary data.</text>
</comment>
<dbReference type="Pfam" id="PF03401">
    <property type="entry name" value="TctC"/>
    <property type="match status" value="1"/>
</dbReference>
<name>A0ABT6CU58_9MICC</name>
<dbReference type="Gene3D" id="3.40.190.150">
    <property type="entry name" value="Bordetella uptake gene, domain 1"/>
    <property type="match status" value="1"/>
</dbReference>
<organism evidence="3 4">
    <name type="scientific">Arthrobacter vasquezii</name>
    <dbReference type="NCBI Taxonomy" id="2977629"/>
    <lineage>
        <taxon>Bacteria</taxon>
        <taxon>Bacillati</taxon>
        <taxon>Actinomycetota</taxon>
        <taxon>Actinomycetes</taxon>
        <taxon>Micrococcales</taxon>
        <taxon>Micrococcaceae</taxon>
        <taxon>Arthrobacter</taxon>
    </lineage>
</organism>
<dbReference type="CDD" id="cd07012">
    <property type="entry name" value="PBP2_Bug_TTT"/>
    <property type="match status" value="1"/>
</dbReference>
<proteinExistence type="inferred from homology"/>
<accession>A0ABT6CU58</accession>
<feature type="chain" id="PRO_5045526126" evidence="2">
    <location>
        <begin position="25"/>
        <end position="336"/>
    </location>
</feature>
<dbReference type="Gene3D" id="3.40.190.10">
    <property type="entry name" value="Periplasmic binding protein-like II"/>
    <property type="match status" value="1"/>
</dbReference>
<reference evidence="3 4" key="1">
    <citation type="journal article" date="2023" name="Int. J. Syst. Evol. Microbiol.">
        <title>Arthrobacter vasquezii sp. nov., isolated from a soil sample from Union Glacier, Antarctica.</title>
        <authorList>
            <person name="Valenzuela-Ibaceta F."/>
            <person name="Carrasco V."/>
            <person name="Lagos-Moraga S."/>
            <person name="Dietz-Vargas C."/>
            <person name="Navarro C.A."/>
            <person name="Perez-Donoso J.M."/>
        </authorList>
    </citation>
    <scope>NUCLEOTIDE SEQUENCE [LARGE SCALE GENOMIC DNA]</scope>
    <source>
        <strain evidence="3 4">EH-1B-1</strain>
    </source>
</reference>
<dbReference type="PROSITE" id="PS51257">
    <property type="entry name" value="PROKAR_LIPOPROTEIN"/>
    <property type="match status" value="1"/>
</dbReference>
<dbReference type="InterPro" id="IPR042100">
    <property type="entry name" value="Bug_dom1"/>
</dbReference>
<comment type="similarity">
    <text evidence="1">Belongs to the UPF0065 (bug) family.</text>
</comment>
<keyword evidence="4" id="KW-1185">Reference proteome</keyword>
<evidence type="ECO:0000313" key="4">
    <source>
        <dbReference type="Proteomes" id="UP001220456"/>
    </source>
</evidence>
<protein>
    <submittedName>
        <fullName evidence="3">Tripartite tricarboxylate transporter substrate binding protein</fullName>
    </submittedName>
</protein>
<dbReference type="PANTHER" id="PTHR42928">
    <property type="entry name" value="TRICARBOXYLATE-BINDING PROTEIN"/>
    <property type="match status" value="1"/>
</dbReference>
<dbReference type="Proteomes" id="UP001220456">
    <property type="component" value="Unassembled WGS sequence"/>
</dbReference>
<dbReference type="SUPFAM" id="SSF53850">
    <property type="entry name" value="Periplasmic binding protein-like II"/>
    <property type="match status" value="1"/>
</dbReference>
<dbReference type="InterPro" id="IPR005064">
    <property type="entry name" value="BUG"/>
</dbReference>
<dbReference type="RefSeq" id="WP_277358132.1">
    <property type="nucleotide sequence ID" value="NZ_JAROKN010000013.1"/>
</dbReference>
<dbReference type="PIRSF" id="PIRSF017082">
    <property type="entry name" value="YflP"/>
    <property type="match status" value="1"/>
</dbReference>
<sequence length="336" mass="35518">MMTRISKGAGIAAMAAAIALSSSACGGGNTAGSNESGGGSDYPSKPIQLIVSFDPGGGTDTGARILATHLEDELGVPVQVVNQPGAAGWVGWASLVKADPDGYTLGYINTPNLMTGYLNPELDRSNSLDDFWPIANHITDPGAIAVRADDDRFPDLDAFIKYAQENQVTTTSSGLASDDHIAALKINKENGTKLETVQGTGAAEGKAGVLGGHIDAYFANVGEVALEAESGDLRILGVMSEERSAFLPDVPTIEESGYGDIYNWSARGIAAPAGIPENVQEVLSEAFETAITKPEHQAEMDEQALFIDYKGHDEYVEMLKKEEEDLMDLLPLLGWQ</sequence>
<keyword evidence="2" id="KW-0732">Signal</keyword>
<gene>
    <name evidence="3" type="ORF">P4U43_07340</name>
</gene>
<dbReference type="EMBL" id="JAROKN010000013">
    <property type="protein sequence ID" value="MDF9277600.1"/>
    <property type="molecule type" value="Genomic_DNA"/>
</dbReference>
<evidence type="ECO:0000256" key="2">
    <source>
        <dbReference type="SAM" id="SignalP"/>
    </source>
</evidence>
<feature type="signal peptide" evidence="2">
    <location>
        <begin position="1"/>
        <end position="24"/>
    </location>
</feature>
<dbReference type="PANTHER" id="PTHR42928:SF5">
    <property type="entry name" value="BLR1237 PROTEIN"/>
    <property type="match status" value="1"/>
</dbReference>
<evidence type="ECO:0000313" key="3">
    <source>
        <dbReference type="EMBL" id="MDF9277600.1"/>
    </source>
</evidence>
<evidence type="ECO:0000256" key="1">
    <source>
        <dbReference type="ARBA" id="ARBA00006987"/>
    </source>
</evidence>